<dbReference type="OrthoDB" id="3239954at2"/>
<dbReference type="Gene3D" id="1.10.10.10">
    <property type="entry name" value="Winged helix-like DNA-binding domain superfamily/Winged helix DNA-binding domain"/>
    <property type="match status" value="1"/>
</dbReference>
<keyword evidence="2" id="KW-0677">Repeat</keyword>
<sequence length="494" mass="57082">MSPVERRKQALLYTLSNHRDFVTADELSGVLDISTKSVYRLIKQINEESRDGVLISSEKGRGFKLEYRQSHMPVSDSKPVSITPIERRNKIMEELLFSAPREKGVCEIYEPFYISENVMASDERIIADILQKYAIKLIRKNRTLRVTGNESNIRRAIKDLIQSTEMIDLGQLEIQQDQKFNKYDAEFVLNQIRDIEQNLHIVLPHPYNINIFSHIYILISRFRKAGLRSFNYGVNISKAELNKMDTDLNLKEISVKIVKNIERYLNTTLPDHEVYFLFQYLISSRMQGKEEEKEIFADTVQEITQFFIKQIEEKSAIRLSSKKLFTNLARHIKPLLNRLEHGIHVKNNLLEQIKLEYARIFLDVEEVADAVSEKFHLSKINEDEVGFITLYFAQILEENPNKVKSLIMCTTGIGTSELLKVKIGKKIPDIEILDVISTRNIHSVLEKFPNVDLIISTVKLDASIEVPSIVISAMLTIDDQERLLTRVGELQDGK</sequence>
<dbReference type="InterPro" id="IPR013196">
    <property type="entry name" value="HTH_11"/>
</dbReference>
<evidence type="ECO:0000313" key="9">
    <source>
        <dbReference type="Proteomes" id="UP000195985"/>
    </source>
</evidence>
<dbReference type="RefSeq" id="WP_086942765.1">
    <property type="nucleotide sequence ID" value="NZ_FONM01000018.1"/>
</dbReference>
<dbReference type="Gene3D" id="3.40.50.2300">
    <property type="match status" value="1"/>
</dbReference>
<dbReference type="EMBL" id="FWEY01000004">
    <property type="protein sequence ID" value="SLM51950.1"/>
    <property type="molecule type" value="Genomic_DNA"/>
</dbReference>
<dbReference type="Gene3D" id="1.10.1790.10">
    <property type="entry name" value="PRD domain"/>
    <property type="match status" value="2"/>
</dbReference>
<dbReference type="InterPro" id="IPR007737">
    <property type="entry name" value="Mga_HTH"/>
</dbReference>
<dbReference type="PROSITE" id="PS51099">
    <property type="entry name" value="PTS_EIIB_TYPE_2"/>
    <property type="match status" value="1"/>
</dbReference>
<dbReference type="Pfam" id="PF05043">
    <property type="entry name" value="Mga"/>
    <property type="match status" value="1"/>
</dbReference>
<evidence type="ECO:0000256" key="1">
    <source>
        <dbReference type="ARBA" id="ARBA00022679"/>
    </source>
</evidence>
<keyword evidence="3" id="KW-0805">Transcription regulation</keyword>
<dbReference type="Pfam" id="PF00874">
    <property type="entry name" value="PRD"/>
    <property type="match status" value="2"/>
</dbReference>
<evidence type="ECO:0000256" key="5">
    <source>
        <dbReference type="ARBA" id="ARBA00023163"/>
    </source>
</evidence>
<dbReference type="SUPFAM" id="SSF52794">
    <property type="entry name" value="PTS system IIB component-like"/>
    <property type="match status" value="1"/>
</dbReference>
<feature type="domain" description="PTS EIIB type-2" evidence="6">
    <location>
        <begin position="403"/>
        <end position="494"/>
    </location>
</feature>
<protein>
    <submittedName>
        <fullName evidence="8">Phosphotransferase system eiib component type 2/3</fullName>
    </submittedName>
</protein>
<evidence type="ECO:0000313" key="8">
    <source>
        <dbReference type="EMBL" id="SLM51950.1"/>
    </source>
</evidence>
<proteinExistence type="predicted"/>
<organism evidence="8 9">
    <name type="scientific">Trichococcus pasteurii</name>
    <dbReference type="NCBI Taxonomy" id="43064"/>
    <lineage>
        <taxon>Bacteria</taxon>
        <taxon>Bacillati</taxon>
        <taxon>Bacillota</taxon>
        <taxon>Bacilli</taxon>
        <taxon>Lactobacillales</taxon>
        <taxon>Carnobacteriaceae</taxon>
        <taxon>Trichococcus</taxon>
    </lineage>
</organism>
<dbReference type="InterPro" id="IPR011608">
    <property type="entry name" value="PRD"/>
</dbReference>
<gene>
    <name evidence="8" type="ORF">TPAS_1630</name>
</gene>
<evidence type="ECO:0000256" key="4">
    <source>
        <dbReference type="ARBA" id="ARBA00023159"/>
    </source>
</evidence>
<dbReference type="InterPro" id="IPR036388">
    <property type="entry name" value="WH-like_DNA-bd_sf"/>
</dbReference>
<keyword evidence="1 8" id="KW-0808">Transferase</keyword>
<dbReference type="Pfam" id="PF08279">
    <property type="entry name" value="HTH_11"/>
    <property type="match status" value="1"/>
</dbReference>
<keyword evidence="4" id="KW-0010">Activator</keyword>
<name>A0A1W1IG11_9LACT</name>
<dbReference type="InterPro" id="IPR036095">
    <property type="entry name" value="PTS_EIIB-like_sf"/>
</dbReference>
<dbReference type="CDD" id="cd05568">
    <property type="entry name" value="PTS_IIB_bgl_like"/>
    <property type="match status" value="1"/>
</dbReference>
<evidence type="ECO:0000259" key="7">
    <source>
        <dbReference type="PROSITE" id="PS51372"/>
    </source>
</evidence>
<reference evidence="9" key="1">
    <citation type="submission" date="2016-04" db="EMBL/GenBank/DDBJ databases">
        <authorList>
            <person name="Strepis N."/>
        </authorList>
    </citation>
    <scope>NUCLEOTIDE SEQUENCE [LARGE SCALE GENOMIC DNA]</scope>
</reference>
<dbReference type="GO" id="GO:0006355">
    <property type="term" value="P:regulation of DNA-templated transcription"/>
    <property type="evidence" value="ECO:0007669"/>
    <property type="project" value="InterPro"/>
</dbReference>
<dbReference type="InterPro" id="IPR013011">
    <property type="entry name" value="PTS_EIIB_2"/>
</dbReference>
<keyword evidence="9" id="KW-1185">Reference proteome</keyword>
<accession>A0A1W1IG11</accession>
<dbReference type="GO" id="GO:0008982">
    <property type="term" value="F:protein-N(PI)-phosphohistidine-sugar phosphotransferase activity"/>
    <property type="evidence" value="ECO:0007669"/>
    <property type="project" value="InterPro"/>
</dbReference>
<dbReference type="PANTHER" id="PTHR30185:SF18">
    <property type="entry name" value="TRANSCRIPTIONAL REGULATOR MTLR"/>
    <property type="match status" value="1"/>
</dbReference>
<dbReference type="PANTHER" id="PTHR30185">
    <property type="entry name" value="CRYPTIC BETA-GLUCOSIDE BGL OPERON ANTITERMINATOR"/>
    <property type="match status" value="1"/>
</dbReference>
<feature type="domain" description="PRD" evidence="7">
    <location>
        <begin position="179"/>
        <end position="291"/>
    </location>
</feature>
<evidence type="ECO:0000256" key="2">
    <source>
        <dbReference type="ARBA" id="ARBA00022737"/>
    </source>
</evidence>
<evidence type="ECO:0000256" key="3">
    <source>
        <dbReference type="ARBA" id="ARBA00023015"/>
    </source>
</evidence>
<dbReference type="AlphaFoldDB" id="A0A1W1IG11"/>
<dbReference type="InterPro" id="IPR036634">
    <property type="entry name" value="PRD_sf"/>
</dbReference>
<dbReference type="PROSITE" id="PS51372">
    <property type="entry name" value="PRD_2"/>
    <property type="match status" value="2"/>
</dbReference>
<dbReference type="GO" id="GO:0009401">
    <property type="term" value="P:phosphoenolpyruvate-dependent sugar phosphotransferase system"/>
    <property type="evidence" value="ECO:0007669"/>
    <property type="project" value="InterPro"/>
</dbReference>
<feature type="domain" description="PRD" evidence="7">
    <location>
        <begin position="295"/>
        <end position="402"/>
    </location>
</feature>
<dbReference type="Proteomes" id="UP000195985">
    <property type="component" value="Unassembled WGS sequence"/>
</dbReference>
<keyword evidence="5" id="KW-0804">Transcription</keyword>
<dbReference type="STRING" id="43064.SAMN04488086_11833"/>
<dbReference type="SUPFAM" id="SSF63520">
    <property type="entry name" value="PTS-regulatory domain, PRD"/>
    <property type="match status" value="2"/>
</dbReference>
<evidence type="ECO:0000259" key="6">
    <source>
        <dbReference type="PROSITE" id="PS51099"/>
    </source>
</evidence>
<dbReference type="InterPro" id="IPR050661">
    <property type="entry name" value="BglG_antiterminators"/>
</dbReference>